<dbReference type="InterPro" id="IPR050261">
    <property type="entry name" value="FrsA_esterase"/>
</dbReference>
<dbReference type="Pfam" id="PF01738">
    <property type="entry name" value="DLH"/>
    <property type="match status" value="1"/>
</dbReference>
<dbReference type="AlphaFoldDB" id="A0A5J6MGM2"/>
<keyword evidence="4" id="KW-1185">Reference proteome</keyword>
<gene>
    <name evidence="3" type="ORF">FRZ44_19330</name>
</gene>
<accession>A0A5J6MGM2</accession>
<dbReference type="GO" id="GO:0052689">
    <property type="term" value="F:carboxylic ester hydrolase activity"/>
    <property type="evidence" value="ECO:0007669"/>
    <property type="project" value="UniProtKB-ARBA"/>
</dbReference>
<dbReference type="InterPro" id="IPR002925">
    <property type="entry name" value="Dienelactn_hydro"/>
</dbReference>
<sequence length="211" mass="22604">MSQSITIPPFGLEGSLDIPLRATALVIFAHGSGSSRLSPRNRQVADALRASGLATLLFDLLRADEGRDRRLVFDIGLLAVRLSAATAWLKARPDCHDLSLGYFGASTGAAAALMAAAEPGSPVQAVVSRGGRPDLAMPALPQVRAPTLLIVGEQDRDVLALNWQALEALRCEKSLLTVPGATHLFEEPGALELVTDHARRWFLDHLTTDKR</sequence>
<dbReference type="SUPFAM" id="SSF53474">
    <property type="entry name" value="alpha/beta-Hydrolases"/>
    <property type="match status" value="1"/>
</dbReference>
<keyword evidence="1" id="KW-0378">Hydrolase</keyword>
<dbReference type="Proteomes" id="UP000326202">
    <property type="component" value="Chromosome"/>
</dbReference>
<name>A0A5J6MGM2_9PROT</name>
<dbReference type="PANTHER" id="PTHR22946:SF9">
    <property type="entry name" value="POLYKETIDE TRANSFERASE AF380"/>
    <property type="match status" value="1"/>
</dbReference>
<proteinExistence type="predicted"/>
<organism evidence="3 4">
    <name type="scientific">Hypericibacter terrae</name>
    <dbReference type="NCBI Taxonomy" id="2602015"/>
    <lineage>
        <taxon>Bacteria</taxon>
        <taxon>Pseudomonadati</taxon>
        <taxon>Pseudomonadota</taxon>
        <taxon>Alphaproteobacteria</taxon>
        <taxon>Rhodospirillales</taxon>
        <taxon>Dongiaceae</taxon>
        <taxon>Hypericibacter</taxon>
    </lineage>
</organism>
<evidence type="ECO:0000256" key="1">
    <source>
        <dbReference type="ARBA" id="ARBA00022801"/>
    </source>
</evidence>
<dbReference type="KEGG" id="htq:FRZ44_19330"/>
<dbReference type="RefSeq" id="WP_151176974.1">
    <property type="nucleotide sequence ID" value="NZ_CP042906.1"/>
</dbReference>
<dbReference type="PANTHER" id="PTHR22946">
    <property type="entry name" value="DIENELACTONE HYDROLASE DOMAIN-CONTAINING PROTEIN-RELATED"/>
    <property type="match status" value="1"/>
</dbReference>
<dbReference type="OrthoDB" id="9810066at2"/>
<protein>
    <recommendedName>
        <fullName evidence="2">Dienelactone hydrolase domain-containing protein</fullName>
    </recommendedName>
</protein>
<reference evidence="3 4" key="1">
    <citation type="submission" date="2019-08" db="EMBL/GenBank/DDBJ databases">
        <title>Hyperibacter terrae gen. nov., sp. nov. and Hyperibacter viscosus sp. nov., two new members in the family Rhodospirillaceae isolated from the rhizosphere of Hypericum perforatum.</title>
        <authorList>
            <person name="Noviana Z."/>
        </authorList>
    </citation>
    <scope>NUCLEOTIDE SEQUENCE [LARGE SCALE GENOMIC DNA]</scope>
    <source>
        <strain evidence="3 4">R5913</strain>
    </source>
</reference>
<dbReference type="InterPro" id="IPR029058">
    <property type="entry name" value="AB_hydrolase_fold"/>
</dbReference>
<evidence type="ECO:0000259" key="2">
    <source>
        <dbReference type="Pfam" id="PF01738"/>
    </source>
</evidence>
<feature type="domain" description="Dienelactone hydrolase" evidence="2">
    <location>
        <begin position="81"/>
        <end position="189"/>
    </location>
</feature>
<evidence type="ECO:0000313" key="4">
    <source>
        <dbReference type="Proteomes" id="UP000326202"/>
    </source>
</evidence>
<evidence type="ECO:0000313" key="3">
    <source>
        <dbReference type="EMBL" id="QEX16638.1"/>
    </source>
</evidence>
<dbReference type="Gene3D" id="3.40.50.1820">
    <property type="entry name" value="alpha/beta hydrolase"/>
    <property type="match status" value="1"/>
</dbReference>
<dbReference type="EMBL" id="CP042906">
    <property type="protein sequence ID" value="QEX16638.1"/>
    <property type="molecule type" value="Genomic_DNA"/>
</dbReference>